<dbReference type="PIRSF" id="PIRSF038927">
    <property type="entry name" value="Catalase_clade2"/>
    <property type="match status" value="1"/>
</dbReference>
<feature type="domain" description="Catalase core" evidence="13">
    <location>
        <begin position="28"/>
        <end position="416"/>
    </location>
</feature>
<keyword evidence="7 10" id="KW-0560">Oxidoreductase</keyword>
<comment type="cofactor">
    <cofactor evidence="1 10">
        <name>heme</name>
        <dbReference type="ChEBI" id="CHEBI:30413"/>
    </cofactor>
</comment>
<organism evidence="14 15">
    <name type="scientific">Paracoccus rhizosphaerae</name>
    <dbReference type="NCBI Taxonomy" id="1133347"/>
    <lineage>
        <taxon>Bacteria</taxon>
        <taxon>Pseudomonadati</taxon>
        <taxon>Pseudomonadota</taxon>
        <taxon>Alphaproteobacteria</taxon>
        <taxon>Rhodobacterales</taxon>
        <taxon>Paracoccaceae</taxon>
        <taxon>Paracoccus</taxon>
    </lineage>
</organism>
<comment type="function">
    <text evidence="10">Decomposes hydrogen peroxide into water and oxygen; serves to protect cells from the toxic effects of hydrogen peroxide.</text>
</comment>
<dbReference type="PROSITE" id="PS00438">
    <property type="entry name" value="CATALASE_2"/>
    <property type="match status" value="1"/>
</dbReference>
<protein>
    <recommendedName>
        <fullName evidence="3 10">Catalase</fullName>
        <ecNumber evidence="3 10">1.11.1.6</ecNumber>
    </recommendedName>
</protein>
<keyword evidence="8 10" id="KW-0408">Iron</keyword>
<comment type="catalytic activity">
    <reaction evidence="10 11">
        <text>2 H2O2 = O2 + 2 H2O</text>
        <dbReference type="Rhea" id="RHEA:20309"/>
        <dbReference type="ChEBI" id="CHEBI:15377"/>
        <dbReference type="ChEBI" id="CHEBI:15379"/>
        <dbReference type="ChEBI" id="CHEBI:16240"/>
        <dbReference type="EC" id="1.11.1.6"/>
    </reaction>
</comment>
<dbReference type="PANTHER" id="PTHR42821:SF1">
    <property type="entry name" value="CATALASE-B"/>
    <property type="match status" value="1"/>
</dbReference>
<comment type="caution">
    <text evidence="14">The sequence shown here is derived from an EMBL/GenBank/DDBJ whole genome shotgun (WGS) entry which is preliminary data.</text>
</comment>
<dbReference type="EC" id="1.11.1.6" evidence="3 10"/>
<dbReference type="Gene3D" id="2.40.180.10">
    <property type="entry name" value="Catalase core domain"/>
    <property type="match status" value="1"/>
</dbReference>
<keyword evidence="9 10" id="KW-0376">Hydrogen peroxide</keyword>
<evidence type="ECO:0000256" key="1">
    <source>
        <dbReference type="ARBA" id="ARBA00001971"/>
    </source>
</evidence>
<dbReference type="Pfam" id="PF06628">
    <property type="entry name" value="Catalase-rel"/>
    <property type="match status" value="1"/>
</dbReference>
<evidence type="ECO:0000256" key="8">
    <source>
        <dbReference type="ARBA" id="ARBA00023004"/>
    </source>
</evidence>
<dbReference type="InterPro" id="IPR020835">
    <property type="entry name" value="Catalase_sf"/>
</dbReference>
<dbReference type="Gene3D" id="3.40.50.880">
    <property type="match status" value="1"/>
</dbReference>
<sequence length="689" mass="76233">MSAKDDATRTGNGGETHQQAGGDVPAMTTQVGTPISDDQNTLKMGQRGPTLIEDQAFREKIFHFDHERIPERVVHARGYGAHGFFETYESLSDITSADIFQRAGERTEVFVRFSTVAGSKGSVDLARDVRGFAVKFYTKQGNWDLVGNNIPVFFIQDAIKFPDLVHAAKPEPDSAFPQAQTAHDNFWDFISLMPESMHMVMWIMSDRAIPRSFRFMEGFGVHSFRFVNEQGESRFVKFHWKPKAGLQSVVWDEALRINGADPDFHRRDLWDAIQSGDYPEWELGVQVFDDAFAEQFDFDILDATKIIPEEILPVRPVGRMVLNRMPENFFAETEQVAFQTGNIVPGIDFSEDPLLQGRNFSYLDTQLKRLGGPNFNHIPINAPRCPFHHFQQDGHMAMHNPRGRANYEPNSWGGVEGGPREVAQGGIRSVPVAYRGEKARIRSETFADHYSQARQFYVSQTAVEQQHMADALIFELSKVKTKAIRLRMLSHLQNIHADLAQAVANGLGITDMPAPADAARPTRSDLPESPALSILKNGPDSFAGRKVGILVTQGSDAGEVSAIVDAVKAEGAMVQFIAPTAGNVTLSDGSTLPIDEMVEGAPSAIFDAVAVLPSAEQIEMLAAMPAARDFVASGWAHYKYVAFNEAARTLFSKAGLPENLDVGFLPVGDAPAFVAACRKIRFWERQMAA</sequence>
<evidence type="ECO:0000256" key="7">
    <source>
        <dbReference type="ARBA" id="ARBA00023002"/>
    </source>
</evidence>
<evidence type="ECO:0000256" key="6">
    <source>
        <dbReference type="ARBA" id="ARBA00022723"/>
    </source>
</evidence>
<gene>
    <name evidence="14" type="ORF">ACFFIZ_09215</name>
</gene>
<dbReference type="PROSITE" id="PS51402">
    <property type="entry name" value="CATALASE_3"/>
    <property type="match status" value="1"/>
</dbReference>
<dbReference type="InterPro" id="IPR002226">
    <property type="entry name" value="Catalase_haem_BS"/>
</dbReference>
<reference evidence="14 15" key="1">
    <citation type="submission" date="2024-09" db="EMBL/GenBank/DDBJ databases">
        <authorList>
            <person name="Sun Q."/>
            <person name="Mori K."/>
        </authorList>
    </citation>
    <scope>NUCLEOTIDE SEQUENCE [LARGE SCALE GENOMIC DNA]</scope>
    <source>
        <strain evidence="14 15">CCM 7904</strain>
    </source>
</reference>
<dbReference type="InterPro" id="IPR024712">
    <property type="entry name" value="Catalase_clade2"/>
</dbReference>
<dbReference type="PANTHER" id="PTHR42821">
    <property type="entry name" value="CATALASE"/>
    <property type="match status" value="1"/>
</dbReference>
<evidence type="ECO:0000313" key="15">
    <source>
        <dbReference type="Proteomes" id="UP001589795"/>
    </source>
</evidence>
<evidence type="ECO:0000256" key="5">
    <source>
        <dbReference type="ARBA" id="ARBA00022617"/>
    </source>
</evidence>
<evidence type="ECO:0000259" key="13">
    <source>
        <dbReference type="SMART" id="SM01060"/>
    </source>
</evidence>
<evidence type="ECO:0000313" key="14">
    <source>
        <dbReference type="EMBL" id="MFC0200493.1"/>
    </source>
</evidence>
<dbReference type="Gene3D" id="1.20.1370.20">
    <property type="match status" value="1"/>
</dbReference>
<dbReference type="SUPFAM" id="SSF56634">
    <property type="entry name" value="Heme-dependent catalase-like"/>
    <property type="match status" value="1"/>
</dbReference>
<dbReference type="InterPro" id="IPR010582">
    <property type="entry name" value="Catalase_immune_responsive"/>
</dbReference>
<dbReference type="Pfam" id="PF18011">
    <property type="entry name" value="Catalase_C"/>
    <property type="match status" value="1"/>
</dbReference>
<evidence type="ECO:0000256" key="3">
    <source>
        <dbReference type="ARBA" id="ARBA00012314"/>
    </source>
</evidence>
<dbReference type="CDD" id="cd03132">
    <property type="entry name" value="GATase1_catalase"/>
    <property type="match status" value="1"/>
</dbReference>
<accession>A0ABV6CIB5</accession>
<dbReference type="InterPro" id="IPR011614">
    <property type="entry name" value="Catalase_core"/>
</dbReference>
<keyword evidence="5 10" id="KW-0349">Heme</keyword>
<dbReference type="RefSeq" id="WP_265508238.1">
    <property type="nucleotide sequence ID" value="NZ_JAOTBE010000064.1"/>
</dbReference>
<evidence type="ECO:0000256" key="12">
    <source>
        <dbReference type="SAM" id="MobiDB-lite"/>
    </source>
</evidence>
<keyword evidence="15" id="KW-1185">Reference proteome</keyword>
<evidence type="ECO:0000256" key="10">
    <source>
        <dbReference type="PIRNR" id="PIRNR038927"/>
    </source>
</evidence>
<dbReference type="InterPro" id="IPR043156">
    <property type="entry name" value="Catalase_clade2_helical"/>
</dbReference>
<evidence type="ECO:0000256" key="2">
    <source>
        <dbReference type="ARBA" id="ARBA00010660"/>
    </source>
</evidence>
<feature type="region of interest" description="Disordered" evidence="12">
    <location>
        <begin position="1"/>
        <end position="26"/>
    </location>
</feature>
<dbReference type="PRINTS" id="PR00067">
    <property type="entry name" value="CATALASE"/>
</dbReference>
<comment type="similarity">
    <text evidence="2">Belongs to the catalase family. HPII subfamily.</text>
</comment>
<evidence type="ECO:0000256" key="11">
    <source>
        <dbReference type="RuleBase" id="RU000498"/>
    </source>
</evidence>
<dbReference type="EMBL" id="JBHLWQ010000081">
    <property type="protein sequence ID" value="MFC0200493.1"/>
    <property type="molecule type" value="Genomic_DNA"/>
</dbReference>
<dbReference type="InterPro" id="IPR041399">
    <property type="entry name" value="Catalase_large_C"/>
</dbReference>
<dbReference type="InterPro" id="IPR029062">
    <property type="entry name" value="Class_I_gatase-like"/>
</dbReference>
<name>A0ABV6CIB5_9RHOB</name>
<dbReference type="GO" id="GO:0004096">
    <property type="term" value="F:catalase activity"/>
    <property type="evidence" value="ECO:0007669"/>
    <property type="project" value="UniProtKB-EC"/>
</dbReference>
<dbReference type="InterPro" id="IPR024708">
    <property type="entry name" value="Catalase_AS"/>
</dbReference>
<dbReference type="Proteomes" id="UP001589795">
    <property type="component" value="Unassembled WGS sequence"/>
</dbReference>
<dbReference type="SMART" id="SM01060">
    <property type="entry name" value="Catalase"/>
    <property type="match status" value="1"/>
</dbReference>
<keyword evidence="6 10" id="KW-0479">Metal-binding</keyword>
<dbReference type="PROSITE" id="PS00437">
    <property type="entry name" value="CATALASE_1"/>
    <property type="match status" value="1"/>
</dbReference>
<evidence type="ECO:0000256" key="4">
    <source>
        <dbReference type="ARBA" id="ARBA00022559"/>
    </source>
</evidence>
<proteinExistence type="inferred from homology"/>
<dbReference type="Pfam" id="PF00199">
    <property type="entry name" value="Catalase"/>
    <property type="match status" value="1"/>
</dbReference>
<keyword evidence="4 10" id="KW-0575">Peroxidase</keyword>
<evidence type="ECO:0000256" key="9">
    <source>
        <dbReference type="ARBA" id="ARBA00023324"/>
    </source>
</evidence>
<dbReference type="SUPFAM" id="SSF52317">
    <property type="entry name" value="Class I glutamine amidotransferase-like"/>
    <property type="match status" value="1"/>
</dbReference>
<dbReference type="InterPro" id="IPR018028">
    <property type="entry name" value="Catalase"/>
</dbReference>